<dbReference type="SUPFAM" id="SSF52833">
    <property type="entry name" value="Thioredoxin-like"/>
    <property type="match status" value="1"/>
</dbReference>
<organism evidence="2">
    <name type="scientific">Trypanosoma congolense (strain IL3000)</name>
    <dbReference type="NCBI Taxonomy" id="1068625"/>
    <lineage>
        <taxon>Eukaryota</taxon>
        <taxon>Discoba</taxon>
        <taxon>Euglenozoa</taxon>
        <taxon>Kinetoplastea</taxon>
        <taxon>Metakinetoplastina</taxon>
        <taxon>Trypanosomatida</taxon>
        <taxon>Trypanosomatidae</taxon>
        <taxon>Trypanosoma</taxon>
        <taxon>Nannomonas</taxon>
    </lineage>
</organism>
<dbReference type="EMBL" id="HE575324">
    <property type="protein sequence ID" value="CCC95090.1"/>
    <property type="molecule type" value="Genomic_DNA"/>
</dbReference>
<comment type="similarity">
    <text evidence="1">Belongs to the phosducin family.</text>
</comment>
<dbReference type="PANTHER" id="PTHR45809:SF3">
    <property type="entry name" value="VIRAL IAP-ASSOCIATED FACTOR HOMOLOG"/>
    <property type="match status" value="1"/>
</dbReference>
<name>G0V0C0_TRYCI</name>
<dbReference type="GO" id="GO:0006457">
    <property type="term" value="P:protein folding"/>
    <property type="evidence" value="ECO:0007669"/>
    <property type="project" value="TreeGrafter"/>
</dbReference>
<dbReference type="GO" id="GO:0005737">
    <property type="term" value="C:cytoplasm"/>
    <property type="evidence" value="ECO:0007669"/>
    <property type="project" value="TreeGrafter"/>
</dbReference>
<evidence type="ECO:0000256" key="1">
    <source>
        <dbReference type="ARBA" id="ARBA00009686"/>
    </source>
</evidence>
<dbReference type="PANTHER" id="PTHR45809">
    <property type="entry name" value="VIRAL IAP-ASSOCIATED FACTOR HOMOLOG"/>
    <property type="match status" value="1"/>
</dbReference>
<dbReference type="AlphaFoldDB" id="G0V0C0"/>
<gene>
    <name evidence="2" type="ORF">TCIL3000_11_4960</name>
</gene>
<evidence type="ECO:0000313" key="2">
    <source>
        <dbReference type="EMBL" id="CCC95090.1"/>
    </source>
</evidence>
<dbReference type="Gene3D" id="3.40.30.10">
    <property type="entry name" value="Glutaredoxin"/>
    <property type="match status" value="1"/>
</dbReference>
<dbReference type="VEuPathDB" id="TriTrypDB:TcIL3000.11.4960"/>
<dbReference type="InterPro" id="IPR051498">
    <property type="entry name" value="Phosducin-like_chap/apop_reg"/>
</dbReference>
<sequence length="242" mass="27518">MVERTADQRICTTEWEEVQYKFGNRVGKYATNEMELLAQKIADNNVNAPLKAYDPHEEKVMDKMERGGYDVSQGDMGSTVDDVLPDDDDEALAIFRSKRLAELQRQQEAERFGTLRHVAGVDYVTEVTEASSTHWVVAVLMKPGNSNCEALLSVMRVVAQRRRDVKFLSMISTEAIKNFPDRHLPCVLLYRQKKLESQLTELAPWKSKGNQLSVESVERVLCRYGVIRGADCDLGDEDDNDR</sequence>
<proteinExistence type="inferred from homology"/>
<accession>G0V0C0</accession>
<protein>
    <recommendedName>
        <fullName evidence="3">Phosducin thioredoxin-like domain-containing protein</fullName>
    </recommendedName>
</protein>
<reference evidence="2" key="1">
    <citation type="journal article" date="2012" name="Proc. Natl. Acad. Sci. U.S.A.">
        <title>Antigenic diversity is generated by distinct evolutionary mechanisms in African trypanosome species.</title>
        <authorList>
            <person name="Jackson A.P."/>
            <person name="Berry A."/>
            <person name="Aslett M."/>
            <person name="Allison H.C."/>
            <person name="Burton P."/>
            <person name="Vavrova-Anderson J."/>
            <person name="Brown R."/>
            <person name="Browne H."/>
            <person name="Corton N."/>
            <person name="Hauser H."/>
            <person name="Gamble J."/>
            <person name="Gilderthorp R."/>
            <person name="Marcello L."/>
            <person name="McQuillan J."/>
            <person name="Otto T.D."/>
            <person name="Quail M.A."/>
            <person name="Sanders M.J."/>
            <person name="van Tonder A."/>
            <person name="Ginger M.L."/>
            <person name="Field M.C."/>
            <person name="Barry J.D."/>
            <person name="Hertz-Fowler C."/>
            <person name="Berriman M."/>
        </authorList>
    </citation>
    <scope>NUCLEOTIDE SEQUENCE</scope>
    <source>
        <strain evidence="2">IL3000</strain>
    </source>
</reference>
<evidence type="ECO:0008006" key="3">
    <source>
        <dbReference type="Google" id="ProtNLM"/>
    </source>
</evidence>
<dbReference type="InterPro" id="IPR036249">
    <property type="entry name" value="Thioredoxin-like_sf"/>
</dbReference>